<keyword evidence="5 13" id="KW-0645">Protease</keyword>
<keyword evidence="6 13" id="KW-0378">Hydrolase</keyword>
<evidence type="ECO:0000256" key="13">
    <source>
        <dbReference type="RuleBase" id="RU363115"/>
    </source>
</evidence>
<name>A0A150H1V4_GONPE</name>
<comment type="similarity">
    <text evidence="2 13">Belongs to the peptidase C54 family.</text>
</comment>
<dbReference type="GO" id="GO:0016485">
    <property type="term" value="P:protein processing"/>
    <property type="evidence" value="ECO:0007669"/>
    <property type="project" value="TreeGrafter"/>
</dbReference>
<gene>
    <name evidence="16" type="ORF">GPECTOR_2g1545</name>
</gene>
<organism evidence="16 17">
    <name type="scientific">Gonium pectorale</name>
    <name type="common">Green alga</name>
    <dbReference type="NCBI Taxonomy" id="33097"/>
    <lineage>
        <taxon>Eukaryota</taxon>
        <taxon>Viridiplantae</taxon>
        <taxon>Chlorophyta</taxon>
        <taxon>core chlorophytes</taxon>
        <taxon>Chlorophyceae</taxon>
        <taxon>CS clade</taxon>
        <taxon>Chlamydomonadales</taxon>
        <taxon>Volvocaceae</taxon>
        <taxon>Gonium</taxon>
    </lineage>
</organism>
<dbReference type="GO" id="GO:0005737">
    <property type="term" value="C:cytoplasm"/>
    <property type="evidence" value="ECO:0007669"/>
    <property type="project" value="UniProtKB-SubCell"/>
</dbReference>
<feature type="compositionally biased region" description="Low complexity" evidence="14">
    <location>
        <begin position="265"/>
        <end position="293"/>
    </location>
</feature>
<dbReference type="GO" id="GO:0034727">
    <property type="term" value="P:piecemeal microautophagy of the nucleus"/>
    <property type="evidence" value="ECO:0007669"/>
    <property type="project" value="TreeGrafter"/>
</dbReference>
<evidence type="ECO:0000256" key="7">
    <source>
        <dbReference type="ARBA" id="ARBA00022807"/>
    </source>
</evidence>
<evidence type="ECO:0000256" key="11">
    <source>
        <dbReference type="ARBA" id="ARBA00038724"/>
    </source>
</evidence>
<keyword evidence="3" id="KW-0813">Transport</keyword>
<feature type="domain" description="Peptidase C54 catalytic" evidence="15">
    <location>
        <begin position="14"/>
        <end position="343"/>
    </location>
</feature>
<dbReference type="SUPFAM" id="SSF54001">
    <property type="entry name" value="Cysteine proteinases"/>
    <property type="match status" value="1"/>
</dbReference>
<dbReference type="EMBL" id="LSYV01000003">
    <property type="protein sequence ID" value="KXZ55993.1"/>
    <property type="molecule type" value="Genomic_DNA"/>
</dbReference>
<sequence length="403" mass="41092">MSQALSLRKLADMMQALIRIAVGRCWSRQPGSVSAVQPVVELFLDHPDAPLSIHSICSAGVSAGIVAGRWVGPWMLCKGLEALFARLGQQRPMGLRLHVACGAGGGAPELDVSSLRAQAAAAAGPEAGRGPAPMVNDHERATANGDAGESVAGAACTPGTSGRQAEEGGGQQAALRGAVEEPSTSGRPSAFAPLLLLVPLTLGMDKVNPLYVPQLQQVLSWPQSVGIVGGRPSASLFLCGVQDSSFLYLDPHEAQLAVRPPAGTPAPDAAAADAAAPGQSTAAPASATALPPQAAGTAGSQLQATALASYFCEVVRLLPAASLDPSMAIGFLVTGPDDLEDLLLRLGELARSHSAAPLMTLASGDVAAARGADARLDDDFEEPDSVVAGGQAHKQQLEEWELL</sequence>
<keyword evidence="8 13" id="KW-0653">Protein transport</keyword>
<keyword evidence="9 13" id="KW-0072">Autophagy</keyword>
<dbReference type="AlphaFoldDB" id="A0A150H1V4"/>
<evidence type="ECO:0000313" key="16">
    <source>
        <dbReference type="EMBL" id="KXZ55993.1"/>
    </source>
</evidence>
<dbReference type="Pfam" id="PF03416">
    <property type="entry name" value="Peptidase_C54"/>
    <property type="match status" value="1"/>
</dbReference>
<evidence type="ECO:0000313" key="17">
    <source>
        <dbReference type="Proteomes" id="UP000075714"/>
    </source>
</evidence>
<evidence type="ECO:0000256" key="3">
    <source>
        <dbReference type="ARBA" id="ARBA00022448"/>
    </source>
</evidence>
<dbReference type="PANTHER" id="PTHR22624">
    <property type="entry name" value="CYSTEINE PROTEASE ATG4"/>
    <property type="match status" value="1"/>
</dbReference>
<dbReference type="STRING" id="33097.A0A150H1V4"/>
<accession>A0A150H1V4</accession>
<dbReference type="GO" id="GO:0015031">
    <property type="term" value="P:protein transport"/>
    <property type="evidence" value="ECO:0007669"/>
    <property type="project" value="UniProtKB-KW"/>
</dbReference>
<dbReference type="Proteomes" id="UP000075714">
    <property type="component" value="Unassembled WGS sequence"/>
</dbReference>
<dbReference type="OrthoDB" id="2960936at2759"/>
<evidence type="ECO:0000256" key="4">
    <source>
        <dbReference type="ARBA" id="ARBA00022490"/>
    </source>
</evidence>
<evidence type="ECO:0000256" key="2">
    <source>
        <dbReference type="ARBA" id="ARBA00010958"/>
    </source>
</evidence>
<evidence type="ECO:0000256" key="12">
    <source>
        <dbReference type="ARBA" id="ARBA00045891"/>
    </source>
</evidence>
<comment type="subunit">
    <text evidence="11">Interacts with ATG8.</text>
</comment>
<keyword evidence="4 13" id="KW-0963">Cytoplasm</keyword>
<feature type="region of interest" description="Disordered" evidence="14">
    <location>
        <begin position="144"/>
        <end position="187"/>
    </location>
</feature>
<keyword evidence="7" id="KW-0788">Thiol protease</keyword>
<dbReference type="PANTHER" id="PTHR22624:SF49">
    <property type="entry name" value="CYSTEINE PROTEASE"/>
    <property type="match status" value="1"/>
</dbReference>
<reference evidence="17" key="1">
    <citation type="journal article" date="2016" name="Nat. Commun.">
        <title>The Gonium pectorale genome demonstrates co-option of cell cycle regulation during the evolution of multicellularity.</title>
        <authorList>
            <person name="Hanschen E.R."/>
            <person name="Marriage T.N."/>
            <person name="Ferris P.J."/>
            <person name="Hamaji T."/>
            <person name="Toyoda A."/>
            <person name="Fujiyama A."/>
            <person name="Neme R."/>
            <person name="Noguchi H."/>
            <person name="Minakuchi Y."/>
            <person name="Suzuki M."/>
            <person name="Kawai-Toyooka H."/>
            <person name="Smith D.R."/>
            <person name="Sparks H."/>
            <person name="Anderson J."/>
            <person name="Bakaric R."/>
            <person name="Luria V."/>
            <person name="Karger A."/>
            <person name="Kirschner M.W."/>
            <person name="Durand P.M."/>
            <person name="Michod R.E."/>
            <person name="Nozaki H."/>
            <person name="Olson B.J."/>
        </authorList>
    </citation>
    <scope>NUCLEOTIDE SEQUENCE [LARGE SCALE GENOMIC DNA]</scope>
    <source>
        <strain evidence="17">NIES-2863</strain>
    </source>
</reference>
<dbReference type="GO" id="GO:0004197">
    <property type="term" value="F:cysteine-type endopeptidase activity"/>
    <property type="evidence" value="ECO:0007669"/>
    <property type="project" value="TreeGrafter"/>
</dbReference>
<dbReference type="InterPro" id="IPR046792">
    <property type="entry name" value="Peptidase_C54_cat"/>
</dbReference>
<comment type="caution">
    <text evidence="16">The sequence shown here is derived from an EMBL/GenBank/DDBJ whole genome shotgun (WGS) entry which is preliminary data.</text>
</comment>
<evidence type="ECO:0000256" key="10">
    <source>
        <dbReference type="ARBA" id="ARBA00029362"/>
    </source>
</evidence>
<dbReference type="EC" id="3.4.22.-" evidence="13"/>
<dbReference type="GO" id="GO:0000423">
    <property type="term" value="P:mitophagy"/>
    <property type="evidence" value="ECO:0007669"/>
    <property type="project" value="TreeGrafter"/>
</dbReference>
<comment type="function">
    <text evidence="12">Cysteine protease that plays a key role in autophagy by mediating both proteolytic activation and delipidation of ATG8 family proteins. The protease activity is required for proteolytic activation of ATG8 family proteins: cleaves the C-terminal amino acid of ATG8 proteins to reveal a C-terminal glycine. Exposure of the glycine at the C-terminus is essential for ATG8 proteins conjugation to phosphatidylethanolamine (PE) and insertion to membranes, which is necessary for autophagy. In addition to the protease activity, also mediates delipidation of PE-conjugated ATG8 proteins.</text>
</comment>
<evidence type="ECO:0000256" key="9">
    <source>
        <dbReference type="ARBA" id="ARBA00023006"/>
    </source>
</evidence>
<feature type="region of interest" description="Disordered" evidence="14">
    <location>
        <begin position="259"/>
        <end position="293"/>
    </location>
</feature>
<evidence type="ECO:0000259" key="15">
    <source>
        <dbReference type="Pfam" id="PF03416"/>
    </source>
</evidence>
<keyword evidence="17" id="KW-1185">Reference proteome</keyword>
<evidence type="ECO:0000256" key="5">
    <source>
        <dbReference type="ARBA" id="ARBA00022670"/>
    </source>
</evidence>
<evidence type="ECO:0000256" key="8">
    <source>
        <dbReference type="ARBA" id="ARBA00022927"/>
    </source>
</evidence>
<evidence type="ECO:0000256" key="1">
    <source>
        <dbReference type="ARBA" id="ARBA00004496"/>
    </source>
</evidence>
<dbReference type="GO" id="GO:0000045">
    <property type="term" value="P:autophagosome assembly"/>
    <property type="evidence" value="ECO:0007669"/>
    <property type="project" value="TreeGrafter"/>
</dbReference>
<dbReference type="InterPro" id="IPR038765">
    <property type="entry name" value="Papain-like_cys_pep_sf"/>
</dbReference>
<comment type="catalytic activity">
    <reaction evidence="10">
        <text>[protein]-C-terminal L-amino acid-glycyl-phosphatidylethanolamide + H2O = [protein]-C-terminal L-amino acid-glycine + a 1,2-diacyl-sn-glycero-3-phosphoethanolamine</text>
        <dbReference type="Rhea" id="RHEA:67548"/>
        <dbReference type="Rhea" id="RHEA-COMP:17323"/>
        <dbReference type="Rhea" id="RHEA-COMP:17324"/>
        <dbReference type="ChEBI" id="CHEBI:15377"/>
        <dbReference type="ChEBI" id="CHEBI:64612"/>
        <dbReference type="ChEBI" id="CHEBI:172940"/>
        <dbReference type="ChEBI" id="CHEBI:172941"/>
    </reaction>
    <physiologicalReaction direction="left-to-right" evidence="10">
        <dbReference type="Rhea" id="RHEA:67549"/>
    </physiologicalReaction>
</comment>
<dbReference type="GO" id="GO:0035973">
    <property type="term" value="P:aggrephagy"/>
    <property type="evidence" value="ECO:0007669"/>
    <property type="project" value="TreeGrafter"/>
</dbReference>
<dbReference type="InterPro" id="IPR005078">
    <property type="entry name" value="Peptidase_C54"/>
</dbReference>
<protein>
    <recommendedName>
        <fullName evidence="13">Cysteine protease</fullName>
        <ecNumber evidence="13">3.4.22.-</ecNumber>
    </recommendedName>
</protein>
<proteinExistence type="inferred from homology"/>
<comment type="subcellular location">
    <subcellularLocation>
        <location evidence="1 13">Cytoplasm</location>
    </subcellularLocation>
</comment>
<dbReference type="GO" id="GO:0019786">
    <property type="term" value="F:protein-phosphatidylethanolamide deconjugating activity"/>
    <property type="evidence" value="ECO:0007669"/>
    <property type="project" value="InterPro"/>
</dbReference>
<evidence type="ECO:0000256" key="14">
    <source>
        <dbReference type="SAM" id="MobiDB-lite"/>
    </source>
</evidence>
<evidence type="ECO:0000256" key="6">
    <source>
        <dbReference type="ARBA" id="ARBA00022801"/>
    </source>
</evidence>